<proteinExistence type="predicted"/>
<evidence type="ECO:0000313" key="1">
    <source>
        <dbReference type="EMBL" id="KKN48323.1"/>
    </source>
</evidence>
<gene>
    <name evidence="1" type="ORF">LCGC14_0653580</name>
</gene>
<reference evidence="1" key="1">
    <citation type="journal article" date="2015" name="Nature">
        <title>Complex archaea that bridge the gap between prokaryotes and eukaryotes.</title>
        <authorList>
            <person name="Spang A."/>
            <person name="Saw J.H."/>
            <person name="Jorgensen S.L."/>
            <person name="Zaremba-Niedzwiedzka K."/>
            <person name="Martijn J."/>
            <person name="Lind A.E."/>
            <person name="van Eijk R."/>
            <person name="Schleper C."/>
            <person name="Guy L."/>
            <person name="Ettema T.J."/>
        </authorList>
    </citation>
    <scope>NUCLEOTIDE SEQUENCE</scope>
</reference>
<name>A0A0F9U3X1_9ZZZZ</name>
<dbReference type="EMBL" id="LAZR01001225">
    <property type="protein sequence ID" value="KKN48323.1"/>
    <property type="molecule type" value="Genomic_DNA"/>
</dbReference>
<sequence>MISPSPILYAINGNALCGCLIEKCNVRDRCGLTRWFSCKAHGREQRTLQRPDYLSMPVYNGRFSTKRLQRFAPQVGETHGAMSVYFGKVGR</sequence>
<protein>
    <submittedName>
        <fullName evidence="1">Uncharacterized protein</fullName>
    </submittedName>
</protein>
<dbReference type="AlphaFoldDB" id="A0A0F9U3X1"/>
<accession>A0A0F9U3X1</accession>
<comment type="caution">
    <text evidence="1">The sequence shown here is derived from an EMBL/GenBank/DDBJ whole genome shotgun (WGS) entry which is preliminary data.</text>
</comment>
<organism evidence="1">
    <name type="scientific">marine sediment metagenome</name>
    <dbReference type="NCBI Taxonomy" id="412755"/>
    <lineage>
        <taxon>unclassified sequences</taxon>
        <taxon>metagenomes</taxon>
        <taxon>ecological metagenomes</taxon>
    </lineage>
</organism>